<evidence type="ECO:0000256" key="6">
    <source>
        <dbReference type="ARBA" id="ARBA00023187"/>
    </source>
</evidence>
<proteinExistence type="inferred from homology"/>
<evidence type="ECO:0000256" key="10">
    <source>
        <dbReference type="SAM" id="MobiDB-lite"/>
    </source>
</evidence>
<comment type="subunit">
    <text evidence="9">LSm subunits form a heteromer with a doughnut shape.</text>
</comment>
<evidence type="ECO:0000256" key="2">
    <source>
        <dbReference type="ARBA" id="ARBA00006850"/>
    </source>
</evidence>
<keyword evidence="4 9" id="KW-0747">Spliceosome</keyword>
<evidence type="ECO:0000313" key="12">
    <source>
        <dbReference type="EMBL" id="RKP04297.1"/>
    </source>
</evidence>
<accession>A0A4P9XFE5</accession>
<sequence>MLPLNLITAAKGHPIQVELKNGETYNGVLGNVDVWMNLNLRDVILTRPCGTRFFRLTEIWIRGNHIRYFRIPDPVLDLAKDEPIQRPHYNNHHHHHHGGGSGDHHHGHGGHRGGHRD</sequence>
<dbReference type="GO" id="GO:0003723">
    <property type="term" value="F:RNA binding"/>
    <property type="evidence" value="ECO:0007669"/>
    <property type="project" value="UniProtKB-KW"/>
</dbReference>
<dbReference type="GO" id="GO:0000398">
    <property type="term" value="P:mRNA splicing, via spliceosome"/>
    <property type="evidence" value="ECO:0007669"/>
    <property type="project" value="InterPro"/>
</dbReference>
<dbReference type="EMBL" id="ML014111">
    <property type="protein sequence ID" value="RKP04297.1"/>
    <property type="molecule type" value="Genomic_DNA"/>
</dbReference>
<dbReference type="AlphaFoldDB" id="A0A4P9XFE5"/>
<evidence type="ECO:0000256" key="5">
    <source>
        <dbReference type="ARBA" id="ARBA00022884"/>
    </source>
</evidence>
<keyword evidence="8 9" id="KW-0687">Ribonucleoprotein</keyword>
<evidence type="ECO:0000313" key="13">
    <source>
        <dbReference type="Proteomes" id="UP000274922"/>
    </source>
</evidence>
<dbReference type="PANTHER" id="PTHR23338">
    <property type="entry name" value="SMALL NUCLEAR RIBONUCLEOPROTEIN SM"/>
    <property type="match status" value="1"/>
</dbReference>
<dbReference type="GO" id="GO:0097525">
    <property type="term" value="C:spliceosomal snRNP complex"/>
    <property type="evidence" value="ECO:0007669"/>
    <property type="project" value="UniProtKB-ARBA"/>
</dbReference>
<dbReference type="InterPro" id="IPR034101">
    <property type="entry name" value="Lsm4"/>
</dbReference>
<reference evidence="13" key="1">
    <citation type="journal article" date="2018" name="Nat. Microbiol.">
        <title>Leveraging single-cell genomics to expand the fungal tree of life.</title>
        <authorList>
            <person name="Ahrendt S.R."/>
            <person name="Quandt C.A."/>
            <person name="Ciobanu D."/>
            <person name="Clum A."/>
            <person name="Salamov A."/>
            <person name="Andreopoulos B."/>
            <person name="Cheng J.F."/>
            <person name="Woyke T."/>
            <person name="Pelin A."/>
            <person name="Henrissat B."/>
            <person name="Reynolds N.K."/>
            <person name="Benny G.L."/>
            <person name="Smith M.E."/>
            <person name="James T.Y."/>
            <person name="Grigoriev I.V."/>
        </authorList>
    </citation>
    <scope>NUCLEOTIDE SEQUENCE [LARGE SCALE GENOMIC DNA]</scope>
    <source>
        <strain evidence="13">ATCC 52028</strain>
    </source>
</reference>
<comment type="subcellular location">
    <subcellularLocation>
        <location evidence="1 9">Nucleus</location>
    </subcellularLocation>
</comment>
<evidence type="ECO:0000256" key="8">
    <source>
        <dbReference type="ARBA" id="ARBA00023274"/>
    </source>
</evidence>
<dbReference type="InterPro" id="IPR010920">
    <property type="entry name" value="LSM_dom_sf"/>
</dbReference>
<protein>
    <recommendedName>
        <fullName evidence="9">LSM complex subunit LSM4</fullName>
    </recommendedName>
</protein>
<evidence type="ECO:0000256" key="9">
    <source>
        <dbReference type="RuleBase" id="RU365049"/>
    </source>
</evidence>
<evidence type="ECO:0000256" key="3">
    <source>
        <dbReference type="ARBA" id="ARBA00022664"/>
    </source>
</evidence>
<dbReference type="InterPro" id="IPR001163">
    <property type="entry name" value="Sm_dom_euk/arc"/>
</dbReference>
<keyword evidence="13" id="KW-1185">Reference proteome</keyword>
<dbReference type="InterPro" id="IPR047575">
    <property type="entry name" value="Sm"/>
</dbReference>
<evidence type="ECO:0000256" key="7">
    <source>
        <dbReference type="ARBA" id="ARBA00023242"/>
    </source>
</evidence>
<keyword evidence="3 9" id="KW-0507">mRNA processing</keyword>
<dbReference type="SUPFAM" id="SSF50182">
    <property type="entry name" value="Sm-like ribonucleoproteins"/>
    <property type="match status" value="1"/>
</dbReference>
<comment type="function">
    <text evidence="9">Binds specifically to the 3'-terminal U-tract of U6 snRNA.</text>
</comment>
<keyword evidence="5 9" id="KW-0694">RNA-binding</keyword>
<evidence type="ECO:0000256" key="1">
    <source>
        <dbReference type="ARBA" id="ARBA00004123"/>
    </source>
</evidence>
<dbReference type="OrthoDB" id="747253at2759"/>
<dbReference type="Pfam" id="PF01423">
    <property type="entry name" value="LSM"/>
    <property type="match status" value="1"/>
</dbReference>
<feature type="domain" description="Sm" evidence="11">
    <location>
        <begin position="2"/>
        <end position="75"/>
    </location>
</feature>
<dbReference type="InterPro" id="IPR027141">
    <property type="entry name" value="LSm4/Sm_D1/D3"/>
</dbReference>
<dbReference type="Proteomes" id="UP000274922">
    <property type="component" value="Unassembled WGS sequence"/>
</dbReference>
<dbReference type="PROSITE" id="PS52002">
    <property type="entry name" value="SM"/>
    <property type="match status" value="1"/>
</dbReference>
<organism evidence="12 13">
    <name type="scientific">Caulochytrium protostelioides</name>
    <dbReference type="NCBI Taxonomy" id="1555241"/>
    <lineage>
        <taxon>Eukaryota</taxon>
        <taxon>Fungi</taxon>
        <taxon>Fungi incertae sedis</taxon>
        <taxon>Chytridiomycota</taxon>
        <taxon>Chytridiomycota incertae sedis</taxon>
        <taxon>Chytridiomycetes</taxon>
        <taxon>Caulochytriales</taxon>
        <taxon>Caulochytriaceae</taxon>
        <taxon>Caulochytrium</taxon>
    </lineage>
</organism>
<evidence type="ECO:0000256" key="4">
    <source>
        <dbReference type="ARBA" id="ARBA00022728"/>
    </source>
</evidence>
<dbReference type="SMART" id="SM00651">
    <property type="entry name" value="Sm"/>
    <property type="match status" value="1"/>
</dbReference>
<dbReference type="Gene3D" id="2.30.30.100">
    <property type="match status" value="1"/>
</dbReference>
<feature type="region of interest" description="Disordered" evidence="10">
    <location>
        <begin position="85"/>
        <end position="117"/>
    </location>
</feature>
<dbReference type="CDD" id="cd01723">
    <property type="entry name" value="LSm4"/>
    <property type="match status" value="1"/>
</dbReference>
<keyword evidence="6 9" id="KW-0508">mRNA splicing</keyword>
<name>A0A4P9XFE5_9FUNG</name>
<feature type="compositionally biased region" description="Basic residues" evidence="10">
    <location>
        <begin position="89"/>
        <end position="98"/>
    </location>
</feature>
<dbReference type="STRING" id="1555241.A0A4P9XFE5"/>
<gene>
    <name evidence="9" type="primary">LSM4</name>
    <name evidence="12" type="ORF">CXG81DRAFT_2850</name>
</gene>
<comment type="similarity">
    <text evidence="2 9">Belongs to the snRNP Sm proteins family.</text>
</comment>
<feature type="compositionally biased region" description="Basic residues" evidence="10">
    <location>
        <begin position="105"/>
        <end position="117"/>
    </location>
</feature>
<keyword evidence="7 9" id="KW-0539">Nucleus</keyword>
<evidence type="ECO:0000259" key="11">
    <source>
        <dbReference type="PROSITE" id="PS52002"/>
    </source>
</evidence>
<dbReference type="GO" id="GO:0005681">
    <property type="term" value="C:spliceosomal complex"/>
    <property type="evidence" value="ECO:0007669"/>
    <property type="project" value="UniProtKB-UniRule"/>
</dbReference>
<dbReference type="GO" id="GO:0000956">
    <property type="term" value="P:nuclear-transcribed mRNA catabolic process"/>
    <property type="evidence" value="ECO:0007669"/>
    <property type="project" value="UniProtKB-UniRule"/>
</dbReference>
<feature type="non-terminal residue" evidence="12">
    <location>
        <position position="117"/>
    </location>
</feature>